<feature type="transmembrane region" description="Helical" evidence="1">
    <location>
        <begin position="342"/>
        <end position="370"/>
    </location>
</feature>
<dbReference type="GO" id="GO:0004439">
    <property type="term" value="F:phosphatidylinositol-4,5-bisphosphate 5-phosphatase activity"/>
    <property type="evidence" value="ECO:0007669"/>
    <property type="project" value="TreeGrafter"/>
</dbReference>
<accession>F4S1Z8</accession>
<dbReference type="OrthoDB" id="62798at2759"/>
<keyword evidence="1" id="KW-1133">Transmembrane helix</keyword>
<dbReference type="KEGG" id="mlr:MELLADRAFT_67154"/>
<dbReference type="PANTHER" id="PTHR11200">
    <property type="entry name" value="INOSITOL 5-PHOSPHATASE"/>
    <property type="match status" value="1"/>
</dbReference>
<dbReference type="eggNOG" id="KOG0566">
    <property type="taxonomic scope" value="Eukaryota"/>
</dbReference>
<proteinExistence type="predicted"/>
<sequence length="379" mass="42873">MLQRHNAIVQAFSKGLKAIKSTGKTEDTINLHSLPYTLVTSDTYGGLGILIYARSDTVYLSIKSVEVAKASCGFLNLMNNKGAIGIRLLIEQPEDSRDFKDPEMRGAELITFVTAHLAAHDSGLLARNENYQTLLNRLSFPSNTGSGDPSTIYDCNHLFFMGDLNYRISLSALDEVGKAKISRSKLHQMLQDGPYRSIVSEHDTLSHQHNSNNVLYGLREGPIDFKPTYKYDRKSPDRFVDFSQRLPGWTDRIFFTSWNDPMPSDQDSRSTKINPSSTQVISYHSVQHALGSDHKPVIAVFDIPDWFPNPDERLLKFKAHHQRIEPDRWWREKLWVGAALDLILGIGMFIVLVIGFGSMKLGLANIAMAISWKFRKMLR</sequence>
<keyword evidence="1" id="KW-0472">Membrane</keyword>
<evidence type="ECO:0000256" key="1">
    <source>
        <dbReference type="SAM" id="Phobius"/>
    </source>
</evidence>
<dbReference type="InterPro" id="IPR000300">
    <property type="entry name" value="IPPc"/>
</dbReference>
<dbReference type="Proteomes" id="UP000001072">
    <property type="component" value="Unassembled WGS sequence"/>
</dbReference>
<evidence type="ECO:0000313" key="4">
    <source>
        <dbReference type="Proteomes" id="UP000001072"/>
    </source>
</evidence>
<dbReference type="RefSeq" id="XP_007415379.1">
    <property type="nucleotide sequence ID" value="XM_007415317.1"/>
</dbReference>
<dbReference type="SMART" id="SM00128">
    <property type="entry name" value="IPPc"/>
    <property type="match status" value="1"/>
</dbReference>
<keyword evidence="1" id="KW-0812">Transmembrane</keyword>
<dbReference type="InterPro" id="IPR046985">
    <property type="entry name" value="IP5"/>
</dbReference>
<reference evidence="4" key="1">
    <citation type="journal article" date="2011" name="Proc. Natl. Acad. Sci. U.S.A.">
        <title>Obligate biotrophy features unraveled by the genomic analysis of rust fungi.</title>
        <authorList>
            <person name="Duplessis S."/>
            <person name="Cuomo C.A."/>
            <person name="Lin Y.-C."/>
            <person name="Aerts A."/>
            <person name="Tisserant E."/>
            <person name="Veneault-Fourrey C."/>
            <person name="Joly D.L."/>
            <person name="Hacquard S."/>
            <person name="Amselem J."/>
            <person name="Cantarel B.L."/>
            <person name="Chiu R."/>
            <person name="Coutinho P.M."/>
            <person name="Feau N."/>
            <person name="Field M."/>
            <person name="Frey P."/>
            <person name="Gelhaye E."/>
            <person name="Goldberg J."/>
            <person name="Grabherr M.G."/>
            <person name="Kodira C.D."/>
            <person name="Kohler A."/>
            <person name="Kuees U."/>
            <person name="Lindquist E.A."/>
            <person name="Lucas S.M."/>
            <person name="Mago R."/>
            <person name="Mauceli E."/>
            <person name="Morin E."/>
            <person name="Murat C."/>
            <person name="Pangilinan J.L."/>
            <person name="Park R."/>
            <person name="Pearson M."/>
            <person name="Quesneville H."/>
            <person name="Rouhier N."/>
            <person name="Sakthikumar S."/>
            <person name="Salamov A.A."/>
            <person name="Schmutz J."/>
            <person name="Selles B."/>
            <person name="Shapiro H."/>
            <person name="Tanguay P."/>
            <person name="Tuskan G.A."/>
            <person name="Henrissat B."/>
            <person name="Van de Peer Y."/>
            <person name="Rouze P."/>
            <person name="Ellis J.G."/>
            <person name="Dodds P.N."/>
            <person name="Schein J.E."/>
            <person name="Zhong S."/>
            <person name="Hamelin R.C."/>
            <person name="Grigoriev I.V."/>
            <person name="Szabo L.J."/>
            <person name="Martin F."/>
        </authorList>
    </citation>
    <scope>NUCLEOTIDE SEQUENCE [LARGE SCALE GENOMIC DNA]</scope>
    <source>
        <strain evidence="4">98AG31 / pathotype 3-4-7</strain>
    </source>
</reference>
<dbReference type="Pfam" id="PF22669">
    <property type="entry name" value="Exo_endo_phos2"/>
    <property type="match status" value="1"/>
</dbReference>
<dbReference type="PANTHER" id="PTHR11200:SF286">
    <property type="entry name" value="5-PHOSPHATASE, PUTATIVE (AFU_ORTHOLOGUE AFUA_5G07600)-RELATED"/>
    <property type="match status" value="1"/>
</dbReference>
<dbReference type="HOGENOM" id="CLU_025224_0_0_1"/>
<dbReference type="InterPro" id="IPR036691">
    <property type="entry name" value="Endo/exonu/phosph_ase_sf"/>
</dbReference>
<dbReference type="VEuPathDB" id="FungiDB:MELLADRAFT_67154"/>
<protein>
    <recommendedName>
        <fullName evidence="2">Inositol polyphosphate-related phosphatase domain-containing protein</fullName>
    </recommendedName>
</protein>
<dbReference type="SUPFAM" id="SSF56219">
    <property type="entry name" value="DNase I-like"/>
    <property type="match status" value="1"/>
</dbReference>
<keyword evidence="4" id="KW-1185">Reference proteome</keyword>
<organism evidence="4">
    <name type="scientific">Melampsora larici-populina (strain 98AG31 / pathotype 3-4-7)</name>
    <name type="common">Poplar leaf rust fungus</name>
    <dbReference type="NCBI Taxonomy" id="747676"/>
    <lineage>
        <taxon>Eukaryota</taxon>
        <taxon>Fungi</taxon>
        <taxon>Dikarya</taxon>
        <taxon>Basidiomycota</taxon>
        <taxon>Pucciniomycotina</taxon>
        <taxon>Pucciniomycetes</taxon>
        <taxon>Pucciniales</taxon>
        <taxon>Melampsoraceae</taxon>
        <taxon>Melampsora</taxon>
    </lineage>
</organism>
<dbReference type="STRING" id="747676.F4S1Z8"/>
<dbReference type="AlphaFoldDB" id="F4S1Z8"/>
<name>F4S1Z8_MELLP</name>
<dbReference type="Gene3D" id="3.60.10.10">
    <property type="entry name" value="Endonuclease/exonuclease/phosphatase"/>
    <property type="match status" value="1"/>
</dbReference>
<dbReference type="InParanoid" id="F4S1Z8"/>
<evidence type="ECO:0000259" key="2">
    <source>
        <dbReference type="SMART" id="SM00128"/>
    </source>
</evidence>
<dbReference type="GeneID" id="18930774"/>
<feature type="domain" description="Inositol polyphosphate-related phosphatase" evidence="2">
    <location>
        <begin position="3"/>
        <end position="309"/>
    </location>
</feature>
<evidence type="ECO:0000313" key="3">
    <source>
        <dbReference type="EMBL" id="EGG01278.1"/>
    </source>
</evidence>
<dbReference type="GO" id="GO:0046856">
    <property type="term" value="P:phosphatidylinositol dephosphorylation"/>
    <property type="evidence" value="ECO:0007669"/>
    <property type="project" value="InterPro"/>
</dbReference>
<gene>
    <name evidence="3" type="ORF">MELLADRAFT_67154</name>
</gene>
<dbReference type="EMBL" id="GL883139">
    <property type="protein sequence ID" value="EGG01278.1"/>
    <property type="molecule type" value="Genomic_DNA"/>
</dbReference>